<keyword evidence="4" id="KW-1185">Reference proteome</keyword>
<reference evidence="4" key="1">
    <citation type="journal article" date="2023" name="Mol. Phylogenet. Evol.">
        <title>Genome-scale phylogeny and comparative genomics of the fungal order Sordariales.</title>
        <authorList>
            <person name="Hensen N."/>
            <person name="Bonometti L."/>
            <person name="Westerberg I."/>
            <person name="Brannstrom I.O."/>
            <person name="Guillou S."/>
            <person name="Cros-Aarteil S."/>
            <person name="Calhoun S."/>
            <person name="Haridas S."/>
            <person name="Kuo A."/>
            <person name="Mondo S."/>
            <person name="Pangilinan J."/>
            <person name="Riley R."/>
            <person name="LaButti K."/>
            <person name="Andreopoulos B."/>
            <person name="Lipzen A."/>
            <person name="Chen C."/>
            <person name="Yan M."/>
            <person name="Daum C."/>
            <person name="Ng V."/>
            <person name="Clum A."/>
            <person name="Steindorff A."/>
            <person name="Ohm R.A."/>
            <person name="Martin F."/>
            <person name="Silar P."/>
            <person name="Natvig D.O."/>
            <person name="Lalanne C."/>
            <person name="Gautier V."/>
            <person name="Ament-Velasquez S.L."/>
            <person name="Kruys A."/>
            <person name="Hutchinson M.I."/>
            <person name="Powell A.J."/>
            <person name="Barry K."/>
            <person name="Miller A.N."/>
            <person name="Grigoriev I.V."/>
            <person name="Debuchy R."/>
            <person name="Gladieux P."/>
            <person name="Hiltunen Thoren M."/>
            <person name="Johannesson H."/>
        </authorList>
    </citation>
    <scope>NUCLEOTIDE SEQUENCE [LARGE SCALE GENOMIC DNA]</scope>
    <source>
        <strain evidence="4">CBS 340.73</strain>
    </source>
</reference>
<sequence>SIGETLADTHSRDGTLSSIPGSESASTPWSGDDSMDSSEDDYMPPSRRFPPFAPPGSLQMRARSNTPGNPLLGSAEFSSRHSQNQHLHLHLHPRPANGSNARPRTFDINPAWDSSDDVAQSISTDEERREVWRKVEDQRQKLRHLRRDMADKRKEVHDLRRRKAEVDNAFMQTIRPHLTSSQKMAVIPTETIGKRFGEMQRIRDDYYAAESAYEAMESELEAEEAELQMLEGNLFRLLYDQAGMSPQYSSSAGSEDEDDDGDGGESDDDDDGADDDSSLPTSLLGISGDRPEDVHPLYRDLVDAAGDRELAREHHDELCTHRNKILYDIEMKLHRERVRNNKSRILTEEELRSLRTSLAHVPTDAEEFRAKFGVPISKYDLEFLRDYAHDEEQVRRKLEETTAEVDRLRELCMQKAVMRKHASYNEEFTIFSGSSNRGDFPPPDGGGNMTLDLPPRKPGDLSHPRFPILLSNPSHYLELMSPMAALKKAMKLPRDDPDSGPRRAECIKELGIDNLMKKVDSKPDYINQWLIHRLRTSPMEAELMYSISESKFRIVNVRRWQEEVLLNWRRDEAAVLSPLNFQGPQTPKD</sequence>
<feature type="region of interest" description="Disordered" evidence="2">
    <location>
        <begin position="245"/>
        <end position="291"/>
    </location>
</feature>
<evidence type="ECO:0000256" key="2">
    <source>
        <dbReference type="SAM" id="MobiDB-lite"/>
    </source>
</evidence>
<feature type="non-terminal residue" evidence="3">
    <location>
        <position position="1"/>
    </location>
</feature>
<dbReference type="EMBL" id="MU853791">
    <property type="protein sequence ID" value="KAK3940778.1"/>
    <property type="molecule type" value="Genomic_DNA"/>
</dbReference>
<feature type="compositionally biased region" description="Acidic residues" evidence="2">
    <location>
        <begin position="33"/>
        <end position="42"/>
    </location>
</feature>
<protein>
    <submittedName>
        <fullName evidence="3">Uncharacterized protein</fullName>
    </submittedName>
</protein>
<name>A0AAN6NAN0_9PEZI</name>
<feature type="coiled-coil region" evidence="1">
    <location>
        <begin position="206"/>
        <end position="233"/>
    </location>
</feature>
<dbReference type="AlphaFoldDB" id="A0AAN6NAN0"/>
<feature type="non-terminal residue" evidence="3">
    <location>
        <position position="589"/>
    </location>
</feature>
<organism evidence="3 4">
    <name type="scientific">Diplogelasinospora grovesii</name>
    <dbReference type="NCBI Taxonomy" id="303347"/>
    <lineage>
        <taxon>Eukaryota</taxon>
        <taxon>Fungi</taxon>
        <taxon>Dikarya</taxon>
        <taxon>Ascomycota</taxon>
        <taxon>Pezizomycotina</taxon>
        <taxon>Sordariomycetes</taxon>
        <taxon>Sordariomycetidae</taxon>
        <taxon>Sordariales</taxon>
        <taxon>Diplogelasinosporaceae</taxon>
        <taxon>Diplogelasinospora</taxon>
    </lineage>
</organism>
<feature type="compositionally biased region" description="Polar residues" evidence="2">
    <location>
        <begin position="14"/>
        <end position="29"/>
    </location>
</feature>
<evidence type="ECO:0000313" key="3">
    <source>
        <dbReference type="EMBL" id="KAK3940778.1"/>
    </source>
</evidence>
<feature type="region of interest" description="Disordered" evidence="2">
    <location>
        <begin position="1"/>
        <end position="126"/>
    </location>
</feature>
<keyword evidence="1" id="KW-0175">Coiled coil</keyword>
<proteinExistence type="predicted"/>
<feature type="coiled-coil region" evidence="1">
    <location>
        <begin position="135"/>
        <end position="169"/>
    </location>
</feature>
<accession>A0AAN6NAN0</accession>
<dbReference type="Proteomes" id="UP001303473">
    <property type="component" value="Unassembled WGS sequence"/>
</dbReference>
<feature type="compositionally biased region" description="Polar residues" evidence="2">
    <location>
        <begin position="76"/>
        <end position="85"/>
    </location>
</feature>
<gene>
    <name evidence="3" type="ORF">QBC46DRAFT_236874</name>
</gene>
<evidence type="ECO:0000256" key="1">
    <source>
        <dbReference type="SAM" id="Coils"/>
    </source>
</evidence>
<comment type="caution">
    <text evidence="3">The sequence shown here is derived from an EMBL/GenBank/DDBJ whole genome shotgun (WGS) entry which is preliminary data.</text>
</comment>
<evidence type="ECO:0000313" key="4">
    <source>
        <dbReference type="Proteomes" id="UP001303473"/>
    </source>
</evidence>
<feature type="compositionally biased region" description="Acidic residues" evidence="2">
    <location>
        <begin position="254"/>
        <end position="277"/>
    </location>
</feature>
<feature type="coiled-coil region" evidence="1">
    <location>
        <begin position="384"/>
        <end position="411"/>
    </location>
</feature>